<dbReference type="CDD" id="cd06661">
    <property type="entry name" value="GGCT_like"/>
    <property type="match status" value="1"/>
</dbReference>
<gene>
    <name evidence="3" type="ORF">SAMN05421720_12026</name>
</gene>
<organism evidence="3 4">
    <name type="scientific">Rhodospira trueperi</name>
    <dbReference type="NCBI Taxonomy" id="69960"/>
    <lineage>
        <taxon>Bacteria</taxon>
        <taxon>Pseudomonadati</taxon>
        <taxon>Pseudomonadota</taxon>
        <taxon>Alphaproteobacteria</taxon>
        <taxon>Rhodospirillales</taxon>
        <taxon>Rhodospirillaceae</taxon>
        <taxon>Rhodospira</taxon>
    </lineage>
</organism>
<evidence type="ECO:0000313" key="3">
    <source>
        <dbReference type="EMBL" id="SDE98922.1"/>
    </source>
</evidence>
<dbReference type="PANTHER" id="PTHR12935">
    <property type="entry name" value="GAMMA-GLUTAMYLCYCLOTRANSFERASE"/>
    <property type="match status" value="1"/>
</dbReference>
<dbReference type="AlphaFoldDB" id="A0A1G7HEL0"/>
<evidence type="ECO:0008006" key="5">
    <source>
        <dbReference type="Google" id="ProtNLM"/>
    </source>
</evidence>
<dbReference type="PANTHER" id="PTHR12935:SF0">
    <property type="entry name" value="GAMMA-GLUTAMYLCYCLOTRANSFERASE"/>
    <property type="match status" value="1"/>
</dbReference>
<dbReference type="InterPro" id="IPR036568">
    <property type="entry name" value="GGCT-like_sf"/>
</dbReference>
<keyword evidence="1" id="KW-0456">Lyase</keyword>
<keyword evidence="4" id="KW-1185">Reference proteome</keyword>
<proteinExistence type="predicted"/>
<dbReference type="RefSeq" id="WP_092787975.1">
    <property type="nucleotide sequence ID" value="NZ_FNAP01000020.1"/>
</dbReference>
<dbReference type="EMBL" id="FNAP01000020">
    <property type="protein sequence ID" value="SDE98922.1"/>
    <property type="molecule type" value="Genomic_DNA"/>
</dbReference>
<dbReference type="InterPro" id="IPR017939">
    <property type="entry name" value="G-Glutamylcylcotransferase"/>
</dbReference>
<name>A0A1G7HEL0_9PROT</name>
<dbReference type="OrthoDB" id="141582at2"/>
<evidence type="ECO:0000256" key="1">
    <source>
        <dbReference type="ARBA" id="ARBA00023239"/>
    </source>
</evidence>
<evidence type="ECO:0000313" key="4">
    <source>
        <dbReference type="Proteomes" id="UP000199412"/>
    </source>
</evidence>
<dbReference type="STRING" id="69960.SAMN05421720_12026"/>
<dbReference type="InterPro" id="IPR013024">
    <property type="entry name" value="GGCT-like"/>
</dbReference>
<dbReference type="Gene3D" id="3.10.490.10">
    <property type="entry name" value="Gamma-glutamyl cyclotransferase-like"/>
    <property type="match status" value="1"/>
</dbReference>
<protein>
    <recommendedName>
        <fullName evidence="5">Gamma-glutamyl cyclotransferase, AIG2-like</fullName>
    </recommendedName>
</protein>
<feature type="binding site" evidence="2">
    <location>
        <begin position="5"/>
        <end position="10"/>
    </location>
    <ligand>
        <name>substrate</name>
    </ligand>
</feature>
<sequence length="143" mass="15700">MARLYLAYGSNLSTARMAGRCPAASPVRPVTVAGWRLRFDKVATIERAADGSLPAALYRITAGCERTLDTLEGVTEGRYRRVWLTLPAETGGDHRILSYIKIDARRGPPTGAYVRHIAAGYDDWGHDLTDLVAALRRCRPEAS</sequence>
<dbReference type="SUPFAM" id="SSF110857">
    <property type="entry name" value="Gamma-glutamyl cyclotransferase-like"/>
    <property type="match status" value="1"/>
</dbReference>
<evidence type="ECO:0000256" key="2">
    <source>
        <dbReference type="PIRSR" id="PIRSR617939-2"/>
    </source>
</evidence>
<dbReference type="Proteomes" id="UP000199412">
    <property type="component" value="Unassembled WGS sequence"/>
</dbReference>
<accession>A0A1G7HEL0</accession>
<dbReference type="GO" id="GO:0003839">
    <property type="term" value="F:gamma-glutamylcyclotransferase activity"/>
    <property type="evidence" value="ECO:0007669"/>
    <property type="project" value="InterPro"/>
</dbReference>
<reference evidence="3 4" key="1">
    <citation type="submission" date="2016-10" db="EMBL/GenBank/DDBJ databases">
        <authorList>
            <person name="de Groot N.N."/>
        </authorList>
    </citation>
    <scope>NUCLEOTIDE SEQUENCE [LARGE SCALE GENOMIC DNA]</scope>
    <source>
        <strain evidence="3 4">ATCC 700224</strain>
    </source>
</reference>